<evidence type="ECO:0000256" key="3">
    <source>
        <dbReference type="ARBA" id="ARBA00048679"/>
    </source>
</evidence>
<dbReference type="InterPro" id="IPR040976">
    <property type="entry name" value="Pkinase_fungal"/>
</dbReference>
<comment type="catalytic activity">
    <reaction evidence="2">
        <text>L-threonyl-[protein] + ATP = O-phospho-L-threonyl-[protein] + ADP + H(+)</text>
        <dbReference type="Rhea" id="RHEA:46608"/>
        <dbReference type="Rhea" id="RHEA-COMP:11060"/>
        <dbReference type="Rhea" id="RHEA-COMP:11605"/>
        <dbReference type="ChEBI" id="CHEBI:15378"/>
        <dbReference type="ChEBI" id="CHEBI:30013"/>
        <dbReference type="ChEBI" id="CHEBI:30616"/>
        <dbReference type="ChEBI" id="CHEBI:61977"/>
        <dbReference type="ChEBI" id="CHEBI:456216"/>
        <dbReference type="EC" id="2.7.11.1"/>
    </reaction>
</comment>
<dbReference type="GO" id="GO:0004674">
    <property type="term" value="F:protein serine/threonine kinase activity"/>
    <property type="evidence" value="ECO:0007669"/>
    <property type="project" value="UniProtKB-EC"/>
</dbReference>
<reference evidence="6 7" key="1">
    <citation type="submission" date="2007-06" db="EMBL/GenBank/DDBJ databases">
        <title>The Genome Sequence of Coccidioides posadasii RMSCC_3488.</title>
        <authorList>
            <consortium name="Coccidioides Genome Resources Consortium"/>
            <consortium name="The Broad Institute Genome Sequencing Platform"/>
            <person name="Henn M.R."/>
            <person name="Sykes S."/>
            <person name="Young S."/>
            <person name="Jaffe D."/>
            <person name="Berlin A."/>
            <person name="Alvarez P."/>
            <person name="Butler J."/>
            <person name="Gnerre S."/>
            <person name="Grabherr M."/>
            <person name="Mauceli E."/>
            <person name="Brockman W."/>
            <person name="Kodira C."/>
            <person name="Alvarado L."/>
            <person name="Zeng Q."/>
            <person name="Crawford M."/>
            <person name="Antoine C."/>
            <person name="Devon K."/>
            <person name="Galgiani J."/>
            <person name="Orsborn K."/>
            <person name="Lewis M.L."/>
            <person name="Nusbaum C."/>
            <person name="Galagan J."/>
            <person name="Birren B."/>
        </authorList>
    </citation>
    <scope>NUCLEOTIDE SEQUENCE [LARGE SCALE GENOMIC DNA]</scope>
    <source>
        <strain evidence="6 7">RMSCC 3488</strain>
    </source>
</reference>
<name>A0A0J6FRK5_COCPO</name>
<dbReference type="PANTHER" id="PTHR38248:SF2">
    <property type="entry name" value="FUNK1 11"/>
    <property type="match status" value="1"/>
</dbReference>
<proteinExistence type="predicted"/>
<dbReference type="AlphaFoldDB" id="A0A0J6FRK5"/>
<dbReference type="Pfam" id="PF17667">
    <property type="entry name" value="Pkinase_fungal"/>
    <property type="match status" value="1"/>
</dbReference>
<reference evidence="7" key="2">
    <citation type="journal article" date="2009" name="Genome Res.">
        <title>Comparative genomic analyses of the human fungal pathogens Coccidioides and their relatives.</title>
        <authorList>
            <person name="Sharpton T.J."/>
            <person name="Stajich J.E."/>
            <person name="Rounsley S.D."/>
            <person name="Gardner M.J."/>
            <person name="Wortman J.R."/>
            <person name="Jordar V.S."/>
            <person name="Maiti R."/>
            <person name="Kodira C.D."/>
            <person name="Neafsey D.E."/>
            <person name="Zeng Q."/>
            <person name="Hung C.-Y."/>
            <person name="McMahan C."/>
            <person name="Muszewska A."/>
            <person name="Grynberg M."/>
            <person name="Mandel M.A."/>
            <person name="Kellner E.M."/>
            <person name="Barker B.M."/>
            <person name="Galgiani J.N."/>
            <person name="Orbach M.J."/>
            <person name="Kirkland T.N."/>
            <person name="Cole G.T."/>
            <person name="Henn M.R."/>
            <person name="Birren B.W."/>
            <person name="Taylor J.W."/>
        </authorList>
    </citation>
    <scope>NUCLEOTIDE SEQUENCE [LARGE SCALE GENOMIC DNA]</scope>
    <source>
        <strain evidence="7">RMSCC 3488</strain>
    </source>
</reference>
<accession>A0A0J6FRK5</accession>
<evidence type="ECO:0000256" key="4">
    <source>
        <dbReference type="SAM" id="MobiDB-lite"/>
    </source>
</evidence>
<dbReference type="InterPro" id="IPR011009">
    <property type="entry name" value="Kinase-like_dom_sf"/>
</dbReference>
<sequence length="572" mass="65007">MQDWLFRLQEDFLSRERRRYYTINIPNELTGSEARRQVDLIIKQKSGEPSDSEHDWRDIEVVGKLKASNSNGIKKTLVQLACYARDVFACQPTRRYLHVFTICGRVMEVWVFDRSGCYSPGPFDIHNEPERFVQVITGYLMMNEDELGLDTFTEQDGNSRFINIEQEGAEINRVQLRPEPLTCQQAIVCRGTSCYLTKSPYAPESDNWSYITKFSWTSDRRKPEADLLRLANQKGVKGIATLVGHWSITSIKEMRSGMTFTKPYSFRGTPRAPPSALSRSFSDLNDLTTAETTGERPLRKRKSADAGTKSSKGSRSTSHRSGPRNEVTYDVEEAQGTSLLVPSNSPYDNQIFRCLVIYPAGRPIHKYETPLELLEALHDALKTHRSLYMDGNILHQDISENNIIITDSKKTGFAGMLIDMDLAEELGGRRSGARCRTGTMEFMAIEVLLSIDHTYRHDLESFFYVLLWQCGRRGWNLGRNLIGQPRSSLLTNWYTGSYEDIAIAKQGSVEADIFEVILATEFPPVFDCVKPLCRELRGILFPVRGTPKDPEILYGPIIKAFDKAIDSIKGRE</sequence>
<comment type="catalytic activity">
    <reaction evidence="3">
        <text>L-seryl-[protein] + ATP = O-phospho-L-seryl-[protein] + ADP + H(+)</text>
        <dbReference type="Rhea" id="RHEA:17989"/>
        <dbReference type="Rhea" id="RHEA-COMP:9863"/>
        <dbReference type="Rhea" id="RHEA-COMP:11604"/>
        <dbReference type="ChEBI" id="CHEBI:15378"/>
        <dbReference type="ChEBI" id="CHEBI:29999"/>
        <dbReference type="ChEBI" id="CHEBI:30616"/>
        <dbReference type="ChEBI" id="CHEBI:83421"/>
        <dbReference type="ChEBI" id="CHEBI:456216"/>
        <dbReference type="EC" id="2.7.11.1"/>
    </reaction>
</comment>
<dbReference type="Proteomes" id="UP000054567">
    <property type="component" value="Unassembled WGS sequence"/>
</dbReference>
<evidence type="ECO:0000313" key="7">
    <source>
        <dbReference type="Proteomes" id="UP000054567"/>
    </source>
</evidence>
<evidence type="ECO:0000256" key="2">
    <source>
        <dbReference type="ARBA" id="ARBA00047899"/>
    </source>
</evidence>
<dbReference type="EC" id="2.7.11.1" evidence="1"/>
<feature type="compositionally biased region" description="Polar residues" evidence="4">
    <location>
        <begin position="277"/>
        <end position="292"/>
    </location>
</feature>
<reference evidence="7" key="3">
    <citation type="journal article" date="2010" name="Genome Res.">
        <title>Population genomic sequencing of Coccidioides fungi reveals recent hybridization and transposon control.</title>
        <authorList>
            <person name="Neafsey D.E."/>
            <person name="Barker B.M."/>
            <person name="Sharpton T.J."/>
            <person name="Stajich J.E."/>
            <person name="Park D.J."/>
            <person name="Whiston E."/>
            <person name="Hung C.-Y."/>
            <person name="McMahan C."/>
            <person name="White J."/>
            <person name="Sykes S."/>
            <person name="Heiman D."/>
            <person name="Young S."/>
            <person name="Zeng Q."/>
            <person name="Abouelleil A."/>
            <person name="Aftuck L."/>
            <person name="Bessette D."/>
            <person name="Brown A."/>
            <person name="FitzGerald M."/>
            <person name="Lui A."/>
            <person name="Macdonald J.P."/>
            <person name="Priest M."/>
            <person name="Orbach M.J."/>
            <person name="Galgiani J.N."/>
            <person name="Kirkland T.N."/>
            <person name="Cole G.T."/>
            <person name="Birren B.W."/>
            <person name="Henn M.R."/>
            <person name="Taylor J.W."/>
            <person name="Rounsley S.D."/>
        </authorList>
    </citation>
    <scope>NUCLEOTIDE SEQUENCE [LARGE SCALE GENOMIC DNA]</scope>
    <source>
        <strain evidence="7">RMSCC 3488</strain>
    </source>
</reference>
<dbReference type="PANTHER" id="PTHR38248">
    <property type="entry name" value="FUNK1 6"/>
    <property type="match status" value="1"/>
</dbReference>
<dbReference type="InterPro" id="IPR008266">
    <property type="entry name" value="Tyr_kinase_AS"/>
</dbReference>
<dbReference type="Gene3D" id="1.10.510.10">
    <property type="entry name" value="Transferase(Phosphotransferase) domain 1"/>
    <property type="match status" value="1"/>
</dbReference>
<dbReference type="PROSITE" id="PS00109">
    <property type="entry name" value="PROTEIN_KINASE_TYR"/>
    <property type="match status" value="1"/>
</dbReference>
<gene>
    <name evidence="6" type="ORF">CPAG_07967</name>
</gene>
<evidence type="ECO:0000259" key="5">
    <source>
        <dbReference type="Pfam" id="PF17667"/>
    </source>
</evidence>
<dbReference type="VEuPathDB" id="FungiDB:CPAG_07967"/>
<dbReference type="SUPFAM" id="SSF56112">
    <property type="entry name" value="Protein kinase-like (PK-like)"/>
    <property type="match status" value="1"/>
</dbReference>
<evidence type="ECO:0000256" key="1">
    <source>
        <dbReference type="ARBA" id="ARBA00012513"/>
    </source>
</evidence>
<feature type="domain" description="Fungal-type protein kinase" evidence="5">
    <location>
        <begin position="37"/>
        <end position="470"/>
    </location>
</feature>
<organism evidence="6 7">
    <name type="scientific">Coccidioides posadasii RMSCC 3488</name>
    <dbReference type="NCBI Taxonomy" id="454284"/>
    <lineage>
        <taxon>Eukaryota</taxon>
        <taxon>Fungi</taxon>
        <taxon>Dikarya</taxon>
        <taxon>Ascomycota</taxon>
        <taxon>Pezizomycotina</taxon>
        <taxon>Eurotiomycetes</taxon>
        <taxon>Eurotiomycetidae</taxon>
        <taxon>Onygenales</taxon>
        <taxon>Onygenaceae</taxon>
        <taxon>Coccidioides</taxon>
    </lineage>
</organism>
<feature type="compositionally biased region" description="Low complexity" evidence="4">
    <location>
        <begin position="307"/>
        <end position="316"/>
    </location>
</feature>
<evidence type="ECO:0000313" key="6">
    <source>
        <dbReference type="EMBL" id="KMM71664.1"/>
    </source>
</evidence>
<protein>
    <recommendedName>
        <fullName evidence="1">non-specific serine/threonine protein kinase</fullName>
        <ecNumber evidence="1">2.7.11.1</ecNumber>
    </recommendedName>
</protein>
<dbReference type="EMBL" id="DS268113">
    <property type="protein sequence ID" value="KMM71664.1"/>
    <property type="molecule type" value="Genomic_DNA"/>
</dbReference>
<feature type="region of interest" description="Disordered" evidence="4">
    <location>
        <begin position="263"/>
        <end position="327"/>
    </location>
</feature>